<dbReference type="Proteomes" id="UP001225034">
    <property type="component" value="Unassembled WGS sequence"/>
</dbReference>
<feature type="transmembrane region" description="Helical" evidence="1">
    <location>
        <begin position="21"/>
        <end position="41"/>
    </location>
</feature>
<reference evidence="2 3" key="1">
    <citation type="submission" date="2023-07" db="EMBL/GenBank/DDBJ databases">
        <title>Genomic Encyclopedia of Type Strains, Phase IV (KMG-IV): sequencing the most valuable type-strain genomes for metagenomic binning, comparative biology and taxonomic classification.</title>
        <authorList>
            <person name="Goeker M."/>
        </authorList>
    </citation>
    <scope>NUCLEOTIDE SEQUENCE [LARGE SCALE GENOMIC DNA]</scope>
    <source>
        <strain evidence="2 3">DSM 19154</strain>
    </source>
</reference>
<comment type="caution">
    <text evidence="2">The sequence shown here is derived from an EMBL/GenBank/DDBJ whole genome shotgun (WGS) entry which is preliminary data.</text>
</comment>
<name>A0ABT9YFG6_9BACI</name>
<dbReference type="RefSeq" id="WP_306979769.1">
    <property type="nucleotide sequence ID" value="NZ_JAUSUA010000001.1"/>
</dbReference>
<gene>
    <name evidence="2" type="ORF">J2S05_000588</name>
</gene>
<organism evidence="2 3">
    <name type="scientific">Alkalicoccobacillus murimartini</name>
    <dbReference type="NCBI Taxonomy" id="171685"/>
    <lineage>
        <taxon>Bacteria</taxon>
        <taxon>Bacillati</taxon>
        <taxon>Bacillota</taxon>
        <taxon>Bacilli</taxon>
        <taxon>Bacillales</taxon>
        <taxon>Bacillaceae</taxon>
        <taxon>Alkalicoccobacillus</taxon>
    </lineage>
</organism>
<keyword evidence="1" id="KW-0472">Membrane</keyword>
<evidence type="ECO:0000313" key="2">
    <source>
        <dbReference type="EMBL" id="MDQ0205814.1"/>
    </source>
</evidence>
<evidence type="ECO:0000313" key="3">
    <source>
        <dbReference type="Proteomes" id="UP001225034"/>
    </source>
</evidence>
<evidence type="ECO:0000256" key="1">
    <source>
        <dbReference type="SAM" id="Phobius"/>
    </source>
</evidence>
<proteinExistence type="predicted"/>
<protein>
    <submittedName>
        <fullName evidence="2">Uncharacterized protein</fullName>
    </submittedName>
</protein>
<keyword evidence="1" id="KW-1133">Transmembrane helix</keyword>
<keyword evidence="1" id="KW-0812">Transmembrane</keyword>
<keyword evidence="3" id="KW-1185">Reference proteome</keyword>
<accession>A0ABT9YFG6</accession>
<dbReference type="EMBL" id="JAUSUA010000001">
    <property type="protein sequence ID" value="MDQ0205814.1"/>
    <property type="molecule type" value="Genomic_DNA"/>
</dbReference>
<sequence length="47" mass="5605">MSNIPIPPEEDHNIVKGFLFALVRSLLMWGAGEAWLVYYFWYEWDAE</sequence>